<keyword evidence="1" id="KW-1133">Transmembrane helix</keyword>
<accession>A0ABU2MD26</accession>
<proteinExistence type="predicted"/>
<keyword evidence="1" id="KW-0472">Membrane</keyword>
<sequence length="207" mass="21541">MSDERGAMAQPIDTAPGTARNHWIPLGLAAAMAVLLLVGWSLLNALVPGSERVRAGDEIVIGEGGGYRASLTLPQDGWTLDVGSSRLGESYRFHRGTVDLTVITVTPVGDPLPDAKLLWEGMGDLARAGDPTSRLGEPAVITAEDGSEGLTGVLRSRTEEGAATLYTSPDGVFAVEMTLGGRDATPADLEAVADVARAITFTEEGGR</sequence>
<reference evidence="3" key="1">
    <citation type="submission" date="2023-07" db="EMBL/GenBank/DDBJ databases">
        <title>30 novel species of actinomycetes from the DSMZ collection.</title>
        <authorList>
            <person name="Nouioui I."/>
        </authorList>
    </citation>
    <scope>NUCLEOTIDE SEQUENCE [LARGE SCALE GENOMIC DNA]</scope>
    <source>
        <strain evidence="3">DSM 44743</strain>
    </source>
</reference>
<comment type="caution">
    <text evidence="2">The sequence shown here is derived from an EMBL/GenBank/DDBJ whole genome shotgun (WGS) entry which is preliminary data.</text>
</comment>
<dbReference type="EMBL" id="JAVREP010000013">
    <property type="protein sequence ID" value="MDT0330574.1"/>
    <property type="molecule type" value="Genomic_DNA"/>
</dbReference>
<keyword evidence="3" id="KW-1185">Reference proteome</keyword>
<evidence type="ECO:0000313" key="2">
    <source>
        <dbReference type="EMBL" id="MDT0330574.1"/>
    </source>
</evidence>
<gene>
    <name evidence="2" type="ORF">RM479_19335</name>
</gene>
<evidence type="ECO:0000313" key="3">
    <source>
        <dbReference type="Proteomes" id="UP001183390"/>
    </source>
</evidence>
<feature type="transmembrane region" description="Helical" evidence="1">
    <location>
        <begin position="23"/>
        <end position="47"/>
    </location>
</feature>
<keyword evidence="1" id="KW-0812">Transmembrane</keyword>
<name>A0ABU2MD26_9ACTN</name>
<protein>
    <submittedName>
        <fullName evidence="2">Uncharacterized protein</fullName>
    </submittedName>
</protein>
<organism evidence="2 3">
    <name type="scientific">Nocardiopsis lambiniae</name>
    <dbReference type="NCBI Taxonomy" id="3075539"/>
    <lineage>
        <taxon>Bacteria</taxon>
        <taxon>Bacillati</taxon>
        <taxon>Actinomycetota</taxon>
        <taxon>Actinomycetes</taxon>
        <taxon>Streptosporangiales</taxon>
        <taxon>Nocardiopsidaceae</taxon>
        <taxon>Nocardiopsis</taxon>
    </lineage>
</organism>
<dbReference type="Proteomes" id="UP001183390">
    <property type="component" value="Unassembled WGS sequence"/>
</dbReference>
<dbReference type="RefSeq" id="WP_311513119.1">
    <property type="nucleotide sequence ID" value="NZ_JAVREP010000013.1"/>
</dbReference>
<evidence type="ECO:0000256" key="1">
    <source>
        <dbReference type="SAM" id="Phobius"/>
    </source>
</evidence>